<accession>A0A9N9LSB9</accession>
<name>A0A9N9LSB9_9HELO</name>
<dbReference type="EMBL" id="CAJVRM010000249">
    <property type="protein sequence ID" value="CAG8978265.1"/>
    <property type="molecule type" value="Genomic_DNA"/>
</dbReference>
<evidence type="ECO:0000313" key="1">
    <source>
        <dbReference type="EMBL" id="CAG8978265.1"/>
    </source>
</evidence>
<dbReference type="OrthoDB" id="10582570at2759"/>
<comment type="caution">
    <text evidence="1">The sequence shown here is derived from an EMBL/GenBank/DDBJ whole genome shotgun (WGS) entry which is preliminary data.</text>
</comment>
<evidence type="ECO:0000313" key="2">
    <source>
        <dbReference type="Proteomes" id="UP000701801"/>
    </source>
</evidence>
<gene>
    <name evidence="1" type="ORF">HYALB_00010217</name>
</gene>
<proteinExistence type="predicted"/>
<keyword evidence="2" id="KW-1185">Reference proteome</keyword>
<organism evidence="1 2">
    <name type="scientific">Hymenoscyphus albidus</name>
    <dbReference type="NCBI Taxonomy" id="595503"/>
    <lineage>
        <taxon>Eukaryota</taxon>
        <taxon>Fungi</taxon>
        <taxon>Dikarya</taxon>
        <taxon>Ascomycota</taxon>
        <taxon>Pezizomycotina</taxon>
        <taxon>Leotiomycetes</taxon>
        <taxon>Helotiales</taxon>
        <taxon>Helotiaceae</taxon>
        <taxon>Hymenoscyphus</taxon>
    </lineage>
</organism>
<dbReference type="Proteomes" id="UP000701801">
    <property type="component" value="Unassembled WGS sequence"/>
</dbReference>
<protein>
    <submittedName>
        <fullName evidence="1">Uncharacterized protein</fullName>
    </submittedName>
</protein>
<sequence length="77" mass="8647">MIFFHAKNQLDTCCLTGTEEDWTCSLSSDRFVALPMIDPVLINRAAPLQHPADDGKRYIGLWNTETTTAKPRMPVPV</sequence>
<dbReference type="AlphaFoldDB" id="A0A9N9LSB9"/>
<reference evidence="1" key="1">
    <citation type="submission" date="2021-07" db="EMBL/GenBank/DDBJ databases">
        <authorList>
            <person name="Durling M."/>
        </authorList>
    </citation>
    <scope>NUCLEOTIDE SEQUENCE</scope>
</reference>